<keyword evidence="4 8" id="KW-0328">Glycosyltransferase</keyword>
<sequence length="445" mass="47776">MKMLPQEIIACKRDGLALTRDQVEAFVAGVVSGEFKDYQSSALLMAIVLKGMTPDETSWLTEAMMRSGRIVDLPEISRPKVDKHSTGGVGDKVSLILSPLVAACGLCVPMMSGRGLGHTGGTLDKLEAIPGFSTELNDAAYRKQLQAIHQAMIGQSADMVPADRKLYALRDVTATVESIPLICGSILSKKLAEGIDALVLDVKFGHGAFMPTEARGRELAEALVAISGRMGKPTTALLTRMEQPLGRMIGNSLEVIEAIDCLRGEGPDDLMEVTYALCTEMLMLGGIHATVEDAKSALKAAIQSGAALQGFRELIQAQGGDPRVTDDYQLLPLCDFTCEFGLEHEKPMYVSALDARSFGEAACLLGAGRLSTDSVIDPAVGLELLKKVGDLVQPNEPIVRIHYRDTESLEAAQARLRKAVHLSLDAPAVLPLIVDRISREPKKMS</sequence>
<dbReference type="NCBIfam" id="TIGR02644">
    <property type="entry name" value="Y_phosphoryl"/>
    <property type="match status" value="1"/>
</dbReference>
<dbReference type="InterPro" id="IPR035902">
    <property type="entry name" value="Nuc_phospho_transferase"/>
</dbReference>
<evidence type="ECO:0000313" key="9">
    <source>
        <dbReference type="Proteomes" id="UP001324993"/>
    </source>
</evidence>
<dbReference type="InterPro" id="IPR000312">
    <property type="entry name" value="Glycosyl_Trfase_fam3"/>
</dbReference>
<protein>
    <recommendedName>
        <fullName evidence="3">thymidine phosphorylase</fullName>
        <ecNumber evidence="3">2.4.2.4</ecNumber>
    </recommendedName>
</protein>
<evidence type="ECO:0000256" key="6">
    <source>
        <dbReference type="ARBA" id="ARBA00048550"/>
    </source>
</evidence>
<dbReference type="EC" id="2.4.2.4" evidence="3"/>
<dbReference type="Pfam" id="PF07831">
    <property type="entry name" value="PYNP_C"/>
    <property type="match status" value="1"/>
</dbReference>
<dbReference type="Proteomes" id="UP001324993">
    <property type="component" value="Chromosome"/>
</dbReference>
<evidence type="ECO:0000256" key="2">
    <source>
        <dbReference type="ARBA" id="ARBA00011738"/>
    </source>
</evidence>
<dbReference type="InterPro" id="IPR017459">
    <property type="entry name" value="Glycosyl_Trfase_fam3_N_dom"/>
</dbReference>
<gene>
    <name evidence="8" type="ORF">SH580_09980</name>
</gene>
<dbReference type="SMART" id="SM00941">
    <property type="entry name" value="PYNP_C"/>
    <property type="match status" value="1"/>
</dbReference>
<dbReference type="NCBIfam" id="NF004490">
    <property type="entry name" value="PRK05820.1"/>
    <property type="match status" value="1"/>
</dbReference>
<accession>A0ABZ0RTB3</accession>
<keyword evidence="9" id="KW-1185">Reference proteome</keyword>
<dbReference type="Gene3D" id="3.40.1030.10">
    <property type="entry name" value="Nucleoside phosphorylase/phosphoribosyltransferase catalytic domain"/>
    <property type="match status" value="1"/>
</dbReference>
<name>A0ABZ0RTB3_9BACT</name>
<comment type="catalytic activity">
    <reaction evidence="6">
        <text>thymidine + phosphate = 2-deoxy-alpha-D-ribose 1-phosphate + thymine</text>
        <dbReference type="Rhea" id="RHEA:16037"/>
        <dbReference type="ChEBI" id="CHEBI:17748"/>
        <dbReference type="ChEBI" id="CHEBI:17821"/>
        <dbReference type="ChEBI" id="CHEBI:43474"/>
        <dbReference type="ChEBI" id="CHEBI:57259"/>
        <dbReference type="EC" id="2.4.2.4"/>
    </reaction>
</comment>
<dbReference type="InterPro" id="IPR000053">
    <property type="entry name" value="Thymidine/pyrmidine_PPase"/>
</dbReference>
<evidence type="ECO:0000256" key="4">
    <source>
        <dbReference type="ARBA" id="ARBA00022676"/>
    </source>
</evidence>
<dbReference type="EMBL" id="CP138858">
    <property type="protein sequence ID" value="WPJ98030.1"/>
    <property type="molecule type" value="Genomic_DNA"/>
</dbReference>
<dbReference type="InterPro" id="IPR018090">
    <property type="entry name" value="Pyrmidine_PPas_bac/euk"/>
</dbReference>
<reference evidence="8 9" key="1">
    <citation type="submission" date="2023-11" db="EMBL/GenBank/DDBJ databases">
        <title>Coraliomargarita sp. nov., isolated from marine algae.</title>
        <authorList>
            <person name="Lee J.K."/>
            <person name="Baek J.H."/>
            <person name="Kim J.M."/>
            <person name="Choi D.G."/>
            <person name="Jeon C.O."/>
        </authorList>
    </citation>
    <scope>NUCLEOTIDE SEQUENCE [LARGE SCALE GENOMIC DNA]</scope>
    <source>
        <strain evidence="8 9">J2-16</strain>
    </source>
</reference>
<dbReference type="GO" id="GO:0009032">
    <property type="term" value="F:thymidine phosphorylase activity"/>
    <property type="evidence" value="ECO:0007669"/>
    <property type="project" value="UniProtKB-EC"/>
</dbReference>
<dbReference type="PANTHER" id="PTHR10515:SF0">
    <property type="entry name" value="THYMIDINE PHOSPHORYLASE"/>
    <property type="match status" value="1"/>
</dbReference>
<dbReference type="Pfam" id="PF00591">
    <property type="entry name" value="Glycos_transf_3"/>
    <property type="match status" value="1"/>
</dbReference>
<comment type="subunit">
    <text evidence="2">Homodimer.</text>
</comment>
<organism evidence="8 9">
    <name type="scientific">Coraliomargarita algicola</name>
    <dbReference type="NCBI Taxonomy" id="3092156"/>
    <lineage>
        <taxon>Bacteria</taxon>
        <taxon>Pseudomonadati</taxon>
        <taxon>Verrucomicrobiota</taxon>
        <taxon>Opitutia</taxon>
        <taxon>Puniceicoccales</taxon>
        <taxon>Coraliomargaritaceae</taxon>
        <taxon>Coraliomargarita</taxon>
    </lineage>
</organism>
<proteinExistence type="inferred from homology"/>
<dbReference type="Pfam" id="PF02885">
    <property type="entry name" value="Glycos_trans_3N"/>
    <property type="match status" value="1"/>
</dbReference>
<dbReference type="SUPFAM" id="SSF54680">
    <property type="entry name" value="Pyrimidine nucleoside phosphorylase C-terminal domain"/>
    <property type="match status" value="1"/>
</dbReference>
<dbReference type="Gene3D" id="1.20.970.10">
    <property type="entry name" value="Transferase, Pyrimidine Nucleoside Phosphorylase, Chain C"/>
    <property type="match status" value="1"/>
</dbReference>
<feature type="domain" description="Pyrimidine nucleoside phosphorylase C-terminal" evidence="7">
    <location>
        <begin position="349"/>
        <end position="423"/>
    </location>
</feature>
<evidence type="ECO:0000256" key="3">
    <source>
        <dbReference type="ARBA" id="ARBA00011892"/>
    </source>
</evidence>
<dbReference type="PROSITE" id="PS00647">
    <property type="entry name" value="THYMID_PHOSPHORYLASE"/>
    <property type="match status" value="1"/>
</dbReference>
<dbReference type="SUPFAM" id="SSF47648">
    <property type="entry name" value="Nucleoside phosphorylase/phosphoribosyltransferase N-terminal domain"/>
    <property type="match status" value="1"/>
</dbReference>
<dbReference type="Gene3D" id="3.90.1170.30">
    <property type="entry name" value="Pyrimidine nucleoside phosphorylase-like, C-terminal domain"/>
    <property type="match status" value="1"/>
</dbReference>
<dbReference type="PANTHER" id="PTHR10515">
    <property type="entry name" value="THYMIDINE PHOSPHORYLASE"/>
    <property type="match status" value="1"/>
</dbReference>
<dbReference type="InterPro" id="IPR013102">
    <property type="entry name" value="PYNP_C"/>
</dbReference>
<evidence type="ECO:0000259" key="7">
    <source>
        <dbReference type="SMART" id="SM00941"/>
    </source>
</evidence>
<dbReference type="InterPro" id="IPR036320">
    <property type="entry name" value="Glycosyl_Trfase_fam3_N_dom_sf"/>
</dbReference>
<evidence type="ECO:0000256" key="5">
    <source>
        <dbReference type="ARBA" id="ARBA00022679"/>
    </source>
</evidence>
<keyword evidence="5 8" id="KW-0808">Transferase</keyword>
<dbReference type="SUPFAM" id="SSF52418">
    <property type="entry name" value="Nucleoside phosphorylase/phosphoribosyltransferase catalytic domain"/>
    <property type="match status" value="1"/>
</dbReference>
<dbReference type="PIRSF" id="PIRSF000478">
    <property type="entry name" value="TP_PyNP"/>
    <property type="match status" value="1"/>
</dbReference>
<comment type="similarity">
    <text evidence="1">Belongs to the thymidine/pyrimidine-nucleoside phosphorylase family.</text>
</comment>
<dbReference type="InterPro" id="IPR017872">
    <property type="entry name" value="Pyrmidine_PPase_CS"/>
</dbReference>
<dbReference type="InterPro" id="IPR036566">
    <property type="entry name" value="PYNP-like_C_sf"/>
</dbReference>
<evidence type="ECO:0000256" key="1">
    <source>
        <dbReference type="ARBA" id="ARBA00006915"/>
    </source>
</evidence>
<evidence type="ECO:0000313" key="8">
    <source>
        <dbReference type="EMBL" id="WPJ98030.1"/>
    </source>
</evidence>